<comment type="subcellular location">
    <subcellularLocation>
        <location evidence="1">Cell membrane</location>
        <topology evidence="1">Multi-pass membrane protein</topology>
    </subcellularLocation>
</comment>
<evidence type="ECO:0000256" key="1">
    <source>
        <dbReference type="ARBA" id="ARBA00004651"/>
    </source>
</evidence>
<name>A0A182CYM6_BLAVI</name>
<evidence type="ECO:0000313" key="8">
    <source>
        <dbReference type="EMBL" id="BAR98234.1"/>
    </source>
</evidence>
<proteinExistence type="inferred from homology"/>
<dbReference type="GO" id="GO:0005886">
    <property type="term" value="C:plasma membrane"/>
    <property type="evidence" value="ECO:0007669"/>
    <property type="project" value="UniProtKB-SubCell"/>
</dbReference>
<evidence type="ECO:0008006" key="9">
    <source>
        <dbReference type="Google" id="ProtNLM"/>
    </source>
</evidence>
<evidence type="ECO:0000256" key="3">
    <source>
        <dbReference type="ARBA" id="ARBA00022475"/>
    </source>
</evidence>
<dbReference type="KEGG" id="bvr:BVIR_688"/>
<keyword evidence="3" id="KW-1003">Cell membrane</keyword>
<evidence type="ECO:0000256" key="4">
    <source>
        <dbReference type="ARBA" id="ARBA00022692"/>
    </source>
</evidence>
<feature type="transmembrane region" description="Helical" evidence="7">
    <location>
        <begin position="6"/>
        <end position="22"/>
    </location>
</feature>
<organism evidence="8">
    <name type="scientific">Blastochloris viridis</name>
    <name type="common">Rhodopseudomonas viridis</name>
    <dbReference type="NCBI Taxonomy" id="1079"/>
    <lineage>
        <taxon>Bacteria</taxon>
        <taxon>Pseudomonadati</taxon>
        <taxon>Pseudomonadota</taxon>
        <taxon>Alphaproteobacteria</taxon>
        <taxon>Hyphomicrobiales</taxon>
        <taxon>Blastochloridaceae</taxon>
        <taxon>Blastochloris</taxon>
    </lineage>
</organism>
<keyword evidence="5 7" id="KW-1133">Transmembrane helix</keyword>
<evidence type="ECO:0000256" key="5">
    <source>
        <dbReference type="ARBA" id="ARBA00022989"/>
    </source>
</evidence>
<dbReference type="AlphaFoldDB" id="A0A182CYM6"/>
<dbReference type="OrthoDB" id="9811343at2"/>
<dbReference type="RefSeq" id="WP_055036436.1">
    <property type="nucleotide sequence ID" value="NZ_AP014854.2"/>
</dbReference>
<dbReference type="InterPro" id="IPR007341">
    <property type="entry name" value="Transgly_assoc"/>
</dbReference>
<evidence type="ECO:0000256" key="7">
    <source>
        <dbReference type="SAM" id="Phobius"/>
    </source>
</evidence>
<feature type="transmembrane region" description="Helical" evidence="7">
    <location>
        <begin position="31"/>
        <end position="54"/>
    </location>
</feature>
<dbReference type="PANTHER" id="PTHR33884:SF7">
    <property type="entry name" value="BSL8023 PROTEIN"/>
    <property type="match status" value="1"/>
</dbReference>
<feature type="transmembrane region" description="Helical" evidence="7">
    <location>
        <begin position="60"/>
        <end position="77"/>
    </location>
</feature>
<accession>A0A182CYM6</accession>
<keyword evidence="6 7" id="KW-0472">Membrane</keyword>
<evidence type="ECO:0000256" key="6">
    <source>
        <dbReference type="ARBA" id="ARBA00023136"/>
    </source>
</evidence>
<dbReference type="EMBL" id="AP014854">
    <property type="protein sequence ID" value="BAR98234.1"/>
    <property type="molecule type" value="Genomic_DNA"/>
</dbReference>
<gene>
    <name evidence="8" type="ORF">BV133_641</name>
</gene>
<protein>
    <recommendedName>
        <fullName evidence="9">GlsB/YeaQ/YmgE family stress response membrane protein</fullName>
    </recommendedName>
</protein>
<dbReference type="Pfam" id="PF04226">
    <property type="entry name" value="Transgly_assoc"/>
    <property type="match status" value="1"/>
</dbReference>
<sequence>MSGIIWIIVIGFVAGIIARLISPMPNEPKGFILTTALGIAGAFIMTFIGQSIGWYRFDQGAGLIGATFGAFIVLFIWNRFAGRGAAPPSEPGGRRWL</sequence>
<dbReference type="PANTHER" id="PTHR33884">
    <property type="entry name" value="UPF0410 PROTEIN YMGE"/>
    <property type="match status" value="1"/>
</dbReference>
<keyword evidence="4 7" id="KW-0812">Transmembrane</keyword>
<comment type="similarity">
    <text evidence="2">Belongs to the UPF0410 family.</text>
</comment>
<reference evidence="8" key="1">
    <citation type="journal article" date="2015" name="Genome Announc.">
        <title>Complete Genome Sequence of the Bacteriochlorophyll b-Producing Photosynthetic Bacterium Blastochloris viridis.</title>
        <authorList>
            <person name="Tsukatani Y."/>
            <person name="Hirose Y."/>
            <person name="Harada J."/>
            <person name="Misawa N."/>
            <person name="Mori K."/>
            <person name="Inoue K."/>
            <person name="Tamiaki H."/>
        </authorList>
    </citation>
    <scope>NUCLEOTIDE SEQUENCE [LARGE SCALE GENOMIC DNA]</scope>
    <source>
        <strain evidence="8">DSM 133</strain>
    </source>
</reference>
<evidence type="ECO:0000256" key="2">
    <source>
        <dbReference type="ARBA" id="ARBA00011006"/>
    </source>
</evidence>